<keyword evidence="1" id="KW-0472">Membrane</keyword>
<dbReference type="CDD" id="cd01092">
    <property type="entry name" value="APP-like"/>
    <property type="match status" value="1"/>
</dbReference>
<dbReference type="InterPro" id="IPR036005">
    <property type="entry name" value="Creatinase/aminopeptidase-like"/>
</dbReference>
<keyword evidence="1" id="KW-1133">Transmembrane helix</keyword>
<dbReference type="Gene3D" id="3.90.230.10">
    <property type="entry name" value="Creatinase/methionine aminopeptidase superfamily"/>
    <property type="match status" value="1"/>
</dbReference>
<dbReference type="EMBL" id="CP135996">
    <property type="protein sequence ID" value="WOC31302.1"/>
    <property type="molecule type" value="Genomic_DNA"/>
</dbReference>
<accession>A0AA97D7X8</accession>
<feature type="transmembrane region" description="Helical" evidence="1">
    <location>
        <begin position="21"/>
        <end position="40"/>
    </location>
</feature>
<proteinExistence type="predicted"/>
<sequence>MIQIQQERLKTVTENMKRQRLPQILVTSTASVYYLTGLWIEPMERLLVLYIRDDGTCALFGNELFSLTPGGSVPLYLHTDADDPLRDLVKVVRPGVLGIDKSWPSCHLLSLMCQRSDITPKVGSAPVDAARMRKDAQEIAALRSASRINDEVMQASLAAVRAGATEKELAAYVEHQFALHGADRSTEGMIVSFGANGANPHHSPDNTLVRRGNSMVFDIYIPINRYWCDMTRTAFFQEADEESRKVYETVRQANLAAEAMIRPGIKMSDIDKTARRLITEAGYGPYFTHRLGHGLGIDCHEPPDNSAVNETVTQPGMVFSVEPGIYLPGRLGVRIEDLVLVTESGCEVLNHYTKDLQILP</sequence>
<keyword evidence="5" id="KW-1185">Reference proteome</keyword>
<reference evidence="4" key="2">
    <citation type="submission" date="2024-06" db="EMBL/GenBank/DDBJ databases">
        <title>Caproicibacterium argilliputei sp. nov, a novel caproic acid producing anaerobic bacterium isolated from pit mud.</title>
        <authorList>
            <person name="Xia S."/>
        </authorList>
    </citation>
    <scope>NUCLEOTIDE SEQUENCE</scope>
    <source>
        <strain evidence="4">ZCY20-5</strain>
    </source>
</reference>
<name>A0AA97D7X8_9FIRM</name>
<dbReference type="Gene3D" id="3.40.350.10">
    <property type="entry name" value="Creatinase/prolidase N-terminal domain"/>
    <property type="match status" value="1"/>
</dbReference>
<dbReference type="PANTHER" id="PTHR46112:SF3">
    <property type="entry name" value="AMINOPEPTIDASE YPDF"/>
    <property type="match status" value="1"/>
</dbReference>
<dbReference type="KEGG" id="carl:PXC00_08695"/>
<dbReference type="RefSeq" id="WP_275843891.1">
    <property type="nucleotide sequence ID" value="NZ_CP135996.1"/>
</dbReference>
<evidence type="ECO:0000259" key="3">
    <source>
        <dbReference type="Pfam" id="PF01321"/>
    </source>
</evidence>
<evidence type="ECO:0000313" key="4">
    <source>
        <dbReference type="EMBL" id="WOC31302.1"/>
    </source>
</evidence>
<feature type="domain" description="Creatinase N-terminal" evidence="3">
    <location>
        <begin position="8"/>
        <end position="62"/>
    </location>
</feature>
<dbReference type="InterPro" id="IPR000587">
    <property type="entry name" value="Creatinase_N"/>
</dbReference>
<dbReference type="Proteomes" id="UP001300604">
    <property type="component" value="Chromosome"/>
</dbReference>
<dbReference type="SUPFAM" id="SSF55920">
    <property type="entry name" value="Creatinase/aminopeptidase"/>
    <property type="match status" value="1"/>
</dbReference>
<feature type="domain" description="Peptidase M24" evidence="2">
    <location>
        <begin position="141"/>
        <end position="343"/>
    </location>
</feature>
<evidence type="ECO:0000313" key="5">
    <source>
        <dbReference type="Proteomes" id="UP001300604"/>
    </source>
</evidence>
<dbReference type="InterPro" id="IPR029149">
    <property type="entry name" value="Creatin/AminoP/Spt16_N"/>
</dbReference>
<protein>
    <submittedName>
        <fullName evidence="4">Xaa-Pro peptidase family protein</fullName>
    </submittedName>
</protein>
<dbReference type="PANTHER" id="PTHR46112">
    <property type="entry name" value="AMINOPEPTIDASE"/>
    <property type="match status" value="1"/>
</dbReference>
<dbReference type="AlphaFoldDB" id="A0AA97D7X8"/>
<keyword evidence="1" id="KW-0812">Transmembrane</keyword>
<dbReference type="InterPro" id="IPR000994">
    <property type="entry name" value="Pept_M24"/>
</dbReference>
<dbReference type="SUPFAM" id="SSF53092">
    <property type="entry name" value="Creatinase/prolidase N-terminal domain"/>
    <property type="match status" value="1"/>
</dbReference>
<dbReference type="Pfam" id="PF01321">
    <property type="entry name" value="Creatinase_N"/>
    <property type="match status" value="1"/>
</dbReference>
<organism evidence="4 5">
    <name type="scientific">Caproicibacterium argilliputei</name>
    <dbReference type="NCBI Taxonomy" id="3030016"/>
    <lineage>
        <taxon>Bacteria</taxon>
        <taxon>Bacillati</taxon>
        <taxon>Bacillota</taxon>
        <taxon>Clostridia</taxon>
        <taxon>Eubacteriales</taxon>
        <taxon>Oscillospiraceae</taxon>
        <taxon>Caproicibacterium</taxon>
    </lineage>
</organism>
<gene>
    <name evidence="4" type="ORF">PXC00_08695</name>
</gene>
<evidence type="ECO:0000259" key="2">
    <source>
        <dbReference type="Pfam" id="PF00557"/>
    </source>
</evidence>
<dbReference type="InterPro" id="IPR050659">
    <property type="entry name" value="Peptidase_M24B"/>
</dbReference>
<evidence type="ECO:0000256" key="1">
    <source>
        <dbReference type="SAM" id="Phobius"/>
    </source>
</evidence>
<dbReference type="Pfam" id="PF00557">
    <property type="entry name" value="Peptidase_M24"/>
    <property type="match status" value="1"/>
</dbReference>
<reference evidence="4" key="1">
    <citation type="submission" date="2023-09" db="EMBL/GenBank/DDBJ databases">
        <authorList>
            <person name="Zeng C."/>
        </authorList>
    </citation>
    <scope>NUCLEOTIDE SEQUENCE</scope>
    <source>
        <strain evidence="4">ZCY20-5</strain>
    </source>
</reference>